<dbReference type="SUPFAM" id="SSF90229">
    <property type="entry name" value="CCCH zinc finger"/>
    <property type="match status" value="1"/>
</dbReference>
<dbReference type="OrthoDB" id="2417221at2759"/>
<keyword evidence="2 4" id="KW-0863">Zinc-finger</keyword>
<evidence type="ECO:0000259" key="6">
    <source>
        <dbReference type="PROSITE" id="PS50103"/>
    </source>
</evidence>
<proteinExistence type="predicted"/>
<feature type="compositionally biased region" description="Polar residues" evidence="5">
    <location>
        <begin position="202"/>
        <end position="222"/>
    </location>
</feature>
<evidence type="ECO:0000313" key="8">
    <source>
        <dbReference type="Proteomes" id="UP000007800"/>
    </source>
</evidence>
<evidence type="ECO:0000313" key="7">
    <source>
        <dbReference type="EMBL" id="EER02084.1"/>
    </source>
</evidence>
<gene>
    <name evidence="7" type="ORF">Pmar_PMAR021920</name>
</gene>
<organism evidence="8">
    <name type="scientific">Perkinsus marinus (strain ATCC 50983 / TXsc)</name>
    <dbReference type="NCBI Taxonomy" id="423536"/>
    <lineage>
        <taxon>Eukaryota</taxon>
        <taxon>Sar</taxon>
        <taxon>Alveolata</taxon>
        <taxon>Perkinsozoa</taxon>
        <taxon>Perkinsea</taxon>
        <taxon>Perkinsida</taxon>
        <taxon>Perkinsidae</taxon>
        <taxon>Perkinsus</taxon>
    </lineage>
</organism>
<dbReference type="Gene3D" id="4.10.1000.10">
    <property type="entry name" value="Zinc finger, CCCH-type"/>
    <property type="match status" value="1"/>
</dbReference>
<reference evidence="7 8" key="1">
    <citation type="submission" date="2008-07" db="EMBL/GenBank/DDBJ databases">
        <authorList>
            <person name="El-Sayed N."/>
            <person name="Caler E."/>
            <person name="Inman J."/>
            <person name="Amedeo P."/>
            <person name="Hass B."/>
            <person name="Wortman J."/>
        </authorList>
    </citation>
    <scope>NUCLEOTIDE SEQUENCE [LARGE SCALE GENOMIC DNA]</scope>
    <source>
        <strain evidence="8">ATCC 50983 / TXsc</strain>
    </source>
</reference>
<feature type="region of interest" description="Disordered" evidence="5">
    <location>
        <begin position="198"/>
        <end position="222"/>
    </location>
</feature>
<dbReference type="Pfam" id="PF00642">
    <property type="entry name" value="zf-CCCH"/>
    <property type="match status" value="1"/>
</dbReference>
<dbReference type="OMA" id="HVREEEC"/>
<evidence type="ECO:0000256" key="4">
    <source>
        <dbReference type="PROSITE-ProRule" id="PRU00723"/>
    </source>
</evidence>
<dbReference type="GO" id="GO:0008270">
    <property type="term" value="F:zinc ion binding"/>
    <property type="evidence" value="ECO:0007669"/>
    <property type="project" value="UniProtKB-KW"/>
</dbReference>
<feature type="region of interest" description="Disordered" evidence="5">
    <location>
        <begin position="244"/>
        <end position="271"/>
    </location>
</feature>
<evidence type="ECO:0000256" key="2">
    <source>
        <dbReference type="ARBA" id="ARBA00022771"/>
    </source>
</evidence>
<evidence type="ECO:0000256" key="3">
    <source>
        <dbReference type="ARBA" id="ARBA00022833"/>
    </source>
</evidence>
<protein>
    <recommendedName>
        <fullName evidence="6">C3H1-type domain-containing protein</fullName>
    </recommendedName>
</protein>
<evidence type="ECO:0000256" key="5">
    <source>
        <dbReference type="SAM" id="MobiDB-lite"/>
    </source>
</evidence>
<feature type="zinc finger region" description="C3H1-type" evidence="4">
    <location>
        <begin position="218"/>
        <end position="246"/>
    </location>
</feature>
<dbReference type="GeneID" id="9054892"/>
<dbReference type="PROSITE" id="PS50103">
    <property type="entry name" value="ZF_C3H1"/>
    <property type="match status" value="1"/>
</dbReference>
<name>C5LMF9_PERM5</name>
<accession>C5LMF9</accession>
<keyword evidence="8" id="KW-1185">Reference proteome</keyword>
<dbReference type="EMBL" id="GG683478">
    <property type="protein sequence ID" value="EER02084.1"/>
    <property type="molecule type" value="Genomic_DNA"/>
</dbReference>
<keyword evidence="3 4" id="KW-0862">Zinc</keyword>
<dbReference type="InterPro" id="IPR000571">
    <property type="entry name" value="Znf_CCCH"/>
</dbReference>
<dbReference type="SMART" id="SM00356">
    <property type="entry name" value="ZnF_C3H1"/>
    <property type="match status" value="1"/>
</dbReference>
<dbReference type="AlphaFoldDB" id="C5LMF9"/>
<feature type="domain" description="C3H1-type" evidence="6">
    <location>
        <begin position="218"/>
        <end position="246"/>
    </location>
</feature>
<dbReference type="Proteomes" id="UP000007800">
    <property type="component" value="Unassembled WGS sequence"/>
</dbReference>
<dbReference type="InterPro" id="IPR036855">
    <property type="entry name" value="Znf_CCCH_sf"/>
</dbReference>
<evidence type="ECO:0000256" key="1">
    <source>
        <dbReference type="ARBA" id="ARBA00022723"/>
    </source>
</evidence>
<sequence length="271" mass="30000">MGDCAELASGLRNPVNIYALRALSGLFCTKAKGSEAQPEPAVELMRQKFEKAYNVHIPSRYLLSAKIFAKIRKGEPVREDECGFAPVSAKMKRRMKYNADTGEIEVVEDVPGLPRSSFGAADLLLNISRWLVGHCVLQKLNPAEALLYLMRLCDNCLQSDIHTLRRLDAEMRLEAIAHPTEMGPQLVTGNSDIVTRHRESFRSTPSSGHGSRANSTSNPSSVTCRRFERTGWCPYGDDCIFAHKTGGKGHDTRRQHGRGRGGNTQNQTSSK</sequence>
<keyword evidence="1 4" id="KW-0479">Metal-binding</keyword>
<dbReference type="InParanoid" id="C5LMF9"/>
<dbReference type="RefSeq" id="XP_002769366.1">
    <property type="nucleotide sequence ID" value="XM_002769320.1"/>
</dbReference>